<protein>
    <submittedName>
        <fullName evidence="2">Uncharacterized protein</fullName>
    </submittedName>
</protein>
<accession>A0A1G2M498</accession>
<name>A0A1G2M498_9BACT</name>
<dbReference type="Proteomes" id="UP000178873">
    <property type="component" value="Unassembled WGS sequence"/>
</dbReference>
<dbReference type="EMBL" id="MHRF01000001">
    <property type="protein sequence ID" value="OHA18736.1"/>
    <property type="molecule type" value="Genomic_DNA"/>
</dbReference>
<proteinExistence type="predicted"/>
<reference evidence="2 3" key="1">
    <citation type="journal article" date="2016" name="Nat. Commun.">
        <title>Thousands of microbial genomes shed light on interconnected biogeochemical processes in an aquifer system.</title>
        <authorList>
            <person name="Anantharaman K."/>
            <person name="Brown C.T."/>
            <person name="Hug L.A."/>
            <person name="Sharon I."/>
            <person name="Castelle C.J."/>
            <person name="Probst A.J."/>
            <person name="Thomas B.C."/>
            <person name="Singh A."/>
            <person name="Wilkins M.J."/>
            <person name="Karaoz U."/>
            <person name="Brodie E.L."/>
            <person name="Williams K.H."/>
            <person name="Hubbard S.S."/>
            <person name="Banfield J.F."/>
        </authorList>
    </citation>
    <scope>NUCLEOTIDE SEQUENCE [LARGE SCALE GENOMIC DNA]</scope>
</reference>
<dbReference type="AlphaFoldDB" id="A0A1G2M498"/>
<feature type="compositionally biased region" description="Polar residues" evidence="1">
    <location>
        <begin position="1"/>
        <end position="10"/>
    </location>
</feature>
<gene>
    <name evidence="2" type="ORF">A2664_04490</name>
</gene>
<evidence type="ECO:0000256" key="1">
    <source>
        <dbReference type="SAM" id="MobiDB-lite"/>
    </source>
</evidence>
<evidence type="ECO:0000313" key="3">
    <source>
        <dbReference type="Proteomes" id="UP000178873"/>
    </source>
</evidence>
<sequence>MSQQLQSLKSLDTHGRPPWASESGRTVQVSGVNLAGTAPSLALRNGAEEMDTILVVHISYQPQRGADQLPLSQRGFPWIVSTVVVHPDLLSCTKWSCNFSTKDLRGAFGILHTLTSVMGKFYREHDWVNFPNKGSGLVGDTNASVFISSEIIEAVRSLIQCVR</sequence>
<comment type="caution">
    <text evidence="2">The sequence shown here is derived from an EMBL/GenBank/DDBJ whole genome shotgun (WGS) entry which is preliminary data.</text>
</comment>
<organism evidence="2 3">
    <name type="scientific">Candidatus Taylorbacteria bacterium RIFCSPHIGHO2_01_FULL_46_22b</name>
    <dbReference type="NCBI Taxonomy" id="1802301"/>
    <lineage>
        <taxon>Bacteria</taxon>
        <taxon>Candidatus Tayloriibacteriota</taxon>
    </lineage>
</organism>
<evidence type="ECO:0000313" key="2">
    <source>
        <dbReference type="EMBL" id="OHA18736.1"/>
    </source>
</evidence>
<feature type="region of interest" description="Disordered" evidence="1">
    <location>
        <begin position="1"/>
        <end position="25"/>
    </location>
</feature>